<dbReference type="Pfam" id="PF00263">
    <property type="entry name" value="Secretin"/>
    <property type="match status" value="1"/>
</dbReference>
<dbReference type="Proteomes" id="UP001568358">
    <property type="component" value="Unassembled WGS sequence"/>
</dbReference>
<evidence type="ECO:0000256" key="3">
    <source>
        <dbReference type="ARBA" id="ARBA00022448"/>
    </source>
</evidence>
<dbReference type="PANTHER" id="PTHR30332:SF24">
    <property type="entry name" value="SECRETIN GSPD-RELATED"/>
    <property type="match status" value="1"/>
</dbReference>
<evidence type="ECO:0000256" key="2">
    <source>
        <dbReference type="ARBA" id="ARBA00006980"/>
    </source>
</evidence>
<dbReference type="PANTHER" id="PTHR30332">
    <property type="entry name" value="PROBABLE GENERAL SECRETION PATHWAY PROTEIN D"/>
    <property type="match status" value="1"/>
</dbReference>
<sequence>MITNKMVRIVGVILVACILSFTTVCSCRASQNAYISMDFKKVDIHVLIKFISELTGKNFIVDNRVGGRVTIYSPSKVSMEEAYRVFESVLQVNNFAIVPSGKAFKILPLAVGRSEGVPTITSGASLRKYKPAGDELVTLLISLKHSSALELGKVLPKLVGNNGLVTVYPPTNSLIITAPYARIQEARKVIDEIDKSQYAPQFRQFPLKYGDSKSVAENLSNILTTTVKEQEKFGKKAMALVQADERTNLVLVLADPETMLTVKTMIKTLDIPTPAGKGDIHFISLENAKAEDVAKVVNTLVERQGKTKEEKVLSREVKIVADKATNSLVIIARPDDFTILQKTIKKLDVERKQVFIEALLMEASSDSNFSFGVNWAGGQEAGKVYLFGSSNQGGGTVTLPSSSGSGFPSFPAGGSVGAIIENAFSIGGTEYSIQSILSAVKGDNDYSILATPQLLTLDNEEAHVAVVDNVPFVKETVVTTATSINTQSVDYKDVGVKLKITPRIGQNQTLQLEISQEVSRVLNSLVSVGDGQSLVAPTTRKREVETTIRMKDGQTAVIAGLLSEDGTKNNSSTPGLGDIPLFGWLFKQKKKSNAKSNLYIFITPHIINSFDEAAKLAKEKRLSVHVTRVGRDGLGLPIMSEPQVLLPVLIQ</sequence>
<feature type="domain" description="Type II/III secretion system secretin-like" evidence="12">
    <location>
        <begin position="440"/>
        <end position="607"/>
    </location>
</feature>
<feature type="domain" description="NolW-like" evidence="13">
    <location>
        <begin position="203"/>
        <end position="273"/>
    </location>
</feature>
<evidence type="ECO:0000256" key="1">
    <source>
        <dbReference type="ARBA" id="ARBA00004442"/>
    </source>
</evidence>
<gene>
    <name evidence="15" type="primary">gspD</name>
    <name evidence="15" type="ORF">AB2Z07_12220</name>
</gene>
<accession>A0ABV4JU63</accession>
<evidence type="ECO:0000256" key="5">
    <source>
        <dbReference type="ARBA" id="ARBA00022692"/>
    </source>
</evidence>
<feature type="domain" description="GspD-like N0" evidence="14">
    <location>
        <begin position="37"/>
        <end position="106"/>
    </location>
</feature>
<dbReference type="InterPro" id="IPR050810">
    <property type="entry name" value="Bact_Secretion_Sys_Channel"/>
</dbReference>
<evidence type="ECO:0000259" key="14">
    <source>
        <dbReference type="Pfam" id="PF21305"/>
    </source>
</evidence>
<dbReference type="PRINTS" id="PR00811">
    <property type="entry name" value="BCTERIALGSPD"/>
</dbReference>
<feature type="domain" description="NolW-like" evidence="13">
    <location>
        <begin position="140"/>
        <end position="196"/>
    </location>
</feature>
<evidence type="ECO:0000256" key="10">
    <source>
        <dbReference type="RuleBase" id="RU004004"/>
    </source>
</evidence>
<dbReference type="RefSeq" id="WP_370736159.1">
    <property type="nucleotide sequence ID" value="NZ_JBFSOO010000009.1"/>
</dbReference>
<evidence type="ECO:0000313" key="16">
    <source>
        <dbReference type="Proteomes" id="UP001568358"/>
    </source>
</evidence>
<dbReference type="InterPro" id="IPR001775">
    <property type="entry name" value="GspD/PilQ"/>
</dbReference>
<comment type="subcellular location">
    <subcellularLocation>
        <location evidence="1 10">Cell outer membrane</location>
    </subcellularLocation>
</comment>
<keyword evidence="6 11" id="KW-0732">Signal</keyword>
<organism evidence="15 16">
    <name type="scientific">Halodesulfovibrio aestuarii</name>
    <dbReference type="NCBI Taxonomy" id="126333"/>
    <lineage>
        <taxon>Bacteria</taxon>
        <taxon>Pseudomonadati</taxon>
        <taxon>Thermodesulfobacteriota</taxon>
        <taxon>Desulfovibrionia</taxon>
        <taxon>Desulfovibrionales</taxon>
        <taxon>Desulfovibrionaceae</taxon>
        <taxon>Halodesulfovibrio</taxon>
    </lineage>
</organism>
<evidence type="ECO:0000259" key="12">
    <source>
        <dbReference type="Pfam" id="PF00263"/>
    </source>
</evidence>
<keyword evidence="4" id="KW-1134">Transmembrane beta strand</keyword>
<dbReference type="Pfam" id="PF03958">
    <property type="entry name" value="Secretin_N"/>
    <property type="match status" value="3"/>
</dbReference>
<dbReference type="Pfam" id="PF21305">
    <property type="entry name" value="type_II_gspD_N0"/>
    <property type="match status" value="1"/>
</dbReference>
<keyword evidence="9" id="KW-0998">Cell outer membrane</keyword>
<keyword evidence="7" id="KW-0653">Protein transport</keyword>
<keyword evidence="5" id="KW-0812">Transmembrane</keyword>
<evidence type="ECO:0000256" key="11">
    <source>
        <dbReference type="SAM" id="SignalP"/>
    </source>
</evidence>
<feature type="signal peptide" evidence="11">
    <location>
        <begin position="1"/>
        <end position="29"/>
    </location>
</feature>
<evidence type="ECO:0000256" key="6">
    <source>
        <dbReference type="ARBA" id="ARBA00022729"/>
    </source>
</evidence>
<evidence type="ECO:0000259" key="13">
    <source>
        <dbReference type="Pfam" id="PF03958"/>
    </source>
</evidence>
<evidence type="ECO:0000256" key="4">
    <source>
        <dbReference type="ARBA" id="ARBA00022452"/>
    </source>
</evidence>
<keyword evidence="16" id="KW-1185">Reference proteome</keyword>
<reference evidence="15 16" key="1">
    <citation type="submission" date="2024-07" db="EMBL/GenBank/DDBJ databases">
        <title>Active virus-host system and metabolic interactions in a Lokiarchaeon culture.</title>
        <authorList>
            <person name="Ponce Toledo R.I."/>
            <person name="Rodrigues Oliveira T."/>
            <person name="Schleper C."/>
        </authorList>
    </citation>
    <scope>NUCLEOTIDE SEQUENCE [LARGE SCALE GENOMIC DNA]</scope>
    <source>
        <strain evidence="15 16">B35</strain>
    </source>
</reference>
<comment type="caution">
    <text evidence="15">The sequence shown here is derived from an EMBL/GenBank/DDBJ whole genome shotgun (WGS) entry which is preliminary data.</text>
</comment>
<dbReference type="InterPro" id="IPR013356">
    <property type="entry name" value="T2SS_GspD"/>
</dbReference>
<proteinExistence type="inferred from homology"/>
<dbReference type="InterPro" id="IPR038591">
    <property type="entry name" value="NolW-like_sf"/>
</dbReference>
<dbReference type="InterPro" id="IPR005644">
    <property type="entry name" value="NolW-like"/>
</dbReference>
<keyword evidence="3 10" id="KW-0813">Transport</keyword>
<evidence type="ECO:0000256" key="8">
    <source>
        <dbReference type="ARBA" id="ARBA00023136"/>
    </source>
</evidence>
<feature type="domain" description="NolW-like" evidence="13">
    <location>
        <begin position="283"/>
        <end position="353"/>
    </location>
</feature>
<keyword evidence="8" id="KW-0472">Membrane</keyword>
<dbReference type="EMBL" id="JBFSOO010000009">
    <property type="protein sequence ID" value="MEZ6854283.1"/>
    <property type="molecule type" value="Genomic_DNA"/>
</dbReference>
<dbReference type="InterPro" id="IPR004846">
    <property type="entry name" value="T2SS/T3SS_dom"/>
</dbReference>
<evidence type="ECO:0000313" key="15">
    <source>
        <dbReference type="EMBL" id="MEZ6854283.1"/>
    </source>
</evidence>
<comment type="similarity">
    <text evidence="2">Belongs to the bacterial secretin family. GSP D subfamily.</text>
</comment>
<evidence type="ECO:0000256" key="7">
    <source>
        <dbReference type="ARBA" id="ARBA00022927"/>
    </source>
</evidence>
<feature type="chain" id="PRO_5045925567" evidence="11">
    <location>
        <begin position="30"/>
        <end position="651"/>
    </location>
</feature>
<evidence type="ECO:0000256" key="9">
    <source>
        <dbReference type="ARBA" id="ARBA00023237"/>
    </source>
</evidence>
<protein>
    <submittedName>
        <fullName evidence="15">Type II secretion system secretin GspD</fullName>
    </submittedName>
</protein>
<name>A0ABV4JU63_9BACT</name>
<dbReference type="PROSITE" id="PS51257">
    <property type="entry name" value="PROKAR_LIPOPROTEIN"/>
    <property type="match status" value="1"/>
</dbReference>
<dbReference type="Gene3D" id="3.30.1370.120">
    <property type="match status" value="3"/>
</dbReference>
<dbReference type="NCBIfam" id="TIGR02517">
    <property type="entry name" value="type_II_gspD"/>
    <property type="match status" value="1"/>
</dbReference>
<dbReference type="InterPro" id="IPR049371">
    <property type="entry name" value="GspD-like_N0"/>
</dbReference>